<evidence type="ECO:0000313" key="2">
    <source>
        <dbReference type="EMBL" id="CDW89040.1"/>
    </source>
</evidence>
<dbReference type="AlphaFoldDB" id="A0A078B3D8"/>
<dbReference type="InterPro" id="IPR014710">
    <property type="entry name" value="RmlC-like_jellyroll"/>
</dbReference>
<dbReference type="InterPro" id="IPR011990">
    <property type="entry name" value="TPR-like_helical_dom_sf"/>
</dbReference>
<dbReference type="InterPro" id="IPR018490">
    <property type="entry name" value="cNMP-bd_dom_sf"/>
</dbReference>
<proteinExistence type="predicted"/>
<keyword evidence="3" id="KW-1185">Reference proteome</keyword>
<reference evidence="2 3" key="1">
    <citation type="submission" date="2014-06" db="EMBL/GenBank/DDBJ databases">
        <authorList>
            <person name="Swart Estienne"/>
        </authorList>
    </citation>
    <scope>NUCLEOTIDE SEQUENCE [LARGE SCALE GENOMIC DNA]</scope>
    <source>
        <strain evidence="2 3">130c</strain>
    </source>
</reference>
<gene>
    <name evidence="2" type="primary">Contig14830.g15799</name>
    <name evidence="2" type="ORF">STYLEM_18168</name>
</gene>
<dbReference type="PROSITE" id="PS50042">
    <property type="entry name" value="CNMP_BINDING_3"/>
    <property type="match status" value="1"/>
</dbReference>
<dbReference type="OrthoDB" id="299700at2759"/>
<dbReference type="InParanoid" id="A0A078B3D8"/>
<name>A0A078B3D8_STYLE</name>
<organism evidence="2 3">
    <name type="scientific">Stylonychia lemnae</name>
    <name type="common">Ciliate</name>
    <dbReference type="NCBI Taxonomy" id="5949"/>
    <lineage>
        <taxon>Eukaryota</taxon>
        <taxon>Sar</taxon>
        <taxon>Alveolata</taxon>
        <taxon>Ciliophora</taxon>
        <taxon>Intramacronucleata</taxon>
        <taxon>Spirotrichea</taxon>
        <taxon>Stichotrichia</taxon>
        <taxon>Sporadotrichida</taxon>
        <taxon>Oxytrichidae</taxon>
        <taxon>Stylonychinae</taxon>
        <taxon>Stylonychia</taxon>
    </lineage>
</organism>
<dbReference type="EMBL" id="CCKQ01017165">
    <property type="protein sequence ID" value="CDW89040.1"/>
    <property type="molecule type" value="Genomic_DNA"/>
</dbReference>
<dbReference type="OMA" id="KIMEYVE"/>
<dbReference type="Gene3D" id="1.25.40.10">
    <property type="entry name" value="Tetratricopeptide repeat domain"/>
    <property type="match status" value="1"/>
</dbReference>
<feature type="domain" description="Cyclic nucleotide-binding" evidence="1">
    <location>
        <begin position="955"/>
        <end position="991"/>
    </location>
</feature>
<dbReference type="Gene3D" id="2.60.120.10">
    <property type="entry name" value="Jelly Rolls"/>
    <property type="match status" value="1"/>
</dbReference>
<evidence type="ECO:0000259" key="1">
    <source>
        <dbReference type="PROSITE" id="PS50042"/>
    </source>
</evidence>
<protein>
    <submittedName>
        <fullName evidence="2">Tpr domain containing protein</fullName>
    </submittedName>
</protein>
<sequence>MEKQIKHAVDDEMYHIMKEYPSNHDLFKKSLVKYLVSTSQEKCQLHKFCEYDKMEPYREVEARLPMPFPLGTSADYTARNLKKKRGNIKVVVTEEALDDWQAQCLNVPYERLLAYLENQRQGRKNQQVGRESTIQDKQRSLIMKRQQQIINNFNLMKGSVFYWYHQDAKSVVIESEEHPLKRPDIDLSGSYDFRKIKKDIQDTQVLKKFSQQQRDLIRDIGGLPAKTLINIKKTRDRTKRNPNPFKLQEKSNISIHENKTIQQVESNINKSKLNQTTIDDRQYKTLKETLDTTRQSKRLQSAIQSHNRRRHNNSLTYNTTNETYQDNKKHPQDFWITDNAGYTVQSLHNMTLTMSEQNFYSTFTKRDATQNVQNIFEQSKKEAIEEYIINKAQYHTNYPPNLKQPLLNVKPQIQNKARSSVIINSQLRQEQKLDRSIVNELRVDDEIDQREPVVNLEVDKRKIKIDKLPVEMKPSAKVRNKRLDFNDPDFWFIKGYDHFKDFQLESAIDSYRQAIRIQRFQMASKWYSYAIQIEKDKYEAYLGLCLCQFKDGNASDALTSAEKGIQILKEKNIDHSYDETLGYLQYLQATCLKFLKRYGESEKIYFQLLKNFNREEGNKIAKYIFGMILMPIEVNRKKIMEYVEGFQGILEQYEAENVDRRKLIQFYLDPTDKSHKYLFDNEDPKWIDKHKPTVIKTLRQISFFQRFNIKRQREIMDTMKLKIYQKNQVLFFEAKEVYVIVSGSILMKNHERNVMLPQTYAKFMEGDILNFHQENSEIFNSVETWFFCQVDTEVAIFELEYFETIWKDLQQNDKLVLKNIISCHHMFNKLNDLTLMTLVFEMFEIRKYQKGEIIVTQSKQAPTNTVYRGYYDLRISKIAQDIKKRKKGVQDINSNKQSQMKTISTDQGDQLFKNQKSAAEYQKDQQLSPEKQQQEPEIAKKEIDEQTNEFEKEPEGIYIIDQGKCRIIHKQDQFESKILRRLDFFGECDLLKVIFVMKQYCQQREDISMLAYLFSNRYGVDIKEYANYY</sequence>
<accession>A0A078B3D8</accession>
<dbReference type="InterPro" id="IPR000595">
    <property type="entry name" value="cNMP-bd_dom"/>
</dbReference>
<dbReference type="SUPFAM" id="SSF48452">
    <property type="entry name" value="TPR-like"/>
    <property type="match status" value="1"/>
</dbReference>
<evidence type="ECO:0000313" key="3">
    <source>
        <dbReference type="Proteomes" id="UP000039865"/>
    </source>
</evidence>
<dbReference type="SUPFAM" id="SSF51206">
    <property type="entry name" value="cAMP-binding domain-like"/>
    <property type="match status" value="1"/>
</dbReference>
<dbReference type="Proteomes" id="UP000039865">
    <property type="component" value="Unassembled WGS sequence"/>
</dbReference>